<evidence type="ECO:0000313" key="4">
    <source>
        <dbReference type="Proteomes" id="UP000469440"/>
    </source>
</evidence>
<dbReference type="Proteomes" id="UP000515909">
    <property type="component" value="Chromosome"/>
</dbReference>
<name>A0A6N8HV27_9FIRM</name>
<evidence type="ECO:0000313" key="2">
    <source>
        <dbReference type="EMBL" id="MVB09641.1"/>
    </source>
</evidence>
<dbReference type="Gene3D" id="3.40.630.30">
    <property type="match status" value="1"/>
</dbReference>
<dbReference type="RefSeq" id="WP_066645951.1">
    <property type="nucleotide sequence ID" value="NZ_CP060286.1"/>
</dbReference>
<gene>
    <name evidence="2" type="ORF">CAFE_03020</name>
    <name evidence="3" type="ORF">HCR03_15685</name>
</gene>
<reference evidence="2 4" key="1">
    <citation type="submission" date="2019-09" db="EMBL/GenBank/DDBJ databases">
        <title>Genome sequence of Clostridium sp. EA1.</title>
        <authorList>
            <person name="Poehlein A."/>
            <person name="Bengelsdorf F.R."/>
            <person name="Daniel R."/>
        </authorList>
    </citation>
    <scope>NUCLEOTIDE SEQUENCE [LARGE SCALE GENOMIC DNA]</scope>
    <source>
        <strain evidence="2 4">EA1</strain>
    </source>
</reference>
<reference evidence="3 5" key="2">
    <citation type="submission" date="2020-08" db="EMBL/GenBank/DDBJ databases">
        <title>The isolate Caproiciproducens sp. 7D4C2 produces n-caproate at mildly acidic conditions from hexoses: genome and rBOX comparison with related strains and chain-elongating bacteria.</title>
        <authorList>
            <person name="Esquivel-Elizondo S."/>
            <person name="Bagci C."/>
            <person name="Temovska M."/>
            <person name="Jeon B.S."/>
            <person name="Bessarab I."/>
            <person name="Williams R.B.H."/>
            <person name="Huson D.H."/>
            <person name="Angenent L.T."/>
        </authorList>
    </citation>
    <scope>NUCLEOTIDE SEQUENCE [LARGE SCALE GENOMIC DNA]</scope>
    <source>
        <strain evidence="3 5">7D4C2</strain>
    </source>
</reference>
<dbReference type="SUPFAM" id="SSF55729">
    <property type="entry name" value="Acyl-CoA N-acyltransferases (Nat)"/>
    <property type="match status" value="1"/>
</dbReference>
<dbReference type="PROSITE" id="PS51186">
    <property type="entry name" value="GNAT"/>
    <property type="match status" value="1"/>
</dbReference>
<dbReference type="EMBL" id="VWXL01000010">
    <property type="protein sequence ID" value="MVB09641.1"/>
    <property type="molecule type" value="Genomic_DNA"/>
</dbReference>
<dbReference type="CDD" id="cd04301">
    <property type="entry name" value="NAT_SF"/>
    <property type="match status" value="1"/>
</dbReference>
<dbReference type="OrthoDB" id="9796171at2"/>
<accession>A0A6N8HV27</accession>
<dbReference type="AlphaFoldDB" id="A0A6N8HV27"/>
<keyword evidence="2" id="KW-0808">Transferase</keyword>
<organism evidence="2 4">
    <name type="scientific">Caproicibacter fermentans</name>
    <dbReference type="NCBI Taxonomy" id="2576756"/>
    <lineage>
        <taxon>Bacteria</taxon>
        <taxon>Bacillati</taxon>
        <taxon>Bacillota</taxon>
        <taxon>Clostridia</taxon>
        <taxon>Eubacteriales</taxon>
        <taxon>Acutalibacteraceae</taxon>
        <taxon>Caproicibacter</taxon>
    </lineage>
</organism>
<keyword evidence="2" id="KW-0012">Acyltransferase</keyword>
<dbReference type="Proteomes" id="UP000469440">
    <property type="component" value="Unassembled WGS sequence"/>
</dbReference>
<feature type="domain" description="N-acetyltransferase" evidence="1">
    <location>
        <begin position="1"/>
        <end position="139"/>
    </location>
</feature>
<dbReference type="KEGG" id="cfem:HCR03_15685"/>
<sequence length="139" mass="16316">MNYRLTESPSPQEKDEIFRELLRYNLAHLENKDARDLAIFLEDESGNKTAGLIGDTHGNWLEVEYLWVSEKMRGRKIGTELVQKAESFAMERGCKYVFLNTFGFQAPRFYEKLGYVEKFVLKEYPVSGTRHYYTKSLVK</sequence>
<evidence type="ECO:0000259" key="1">
    <source>
        <dbReference type="PROSITE" id="PS51186"/>
    </source>
</evidence>
<dbReference type="EC" id="2.3.1.-" evidence="2"/>
<proteinExistence type="predicted"/>
<evidence type="ECO:0000313" key="5">
    <source>
        <dbReference type="Proteomes" id="UP000515909"/>
    </source>
</evidence>
<evidence type="ECO:0000313" key="3">
    <source>
        <dbReference type="EMBL" id="QNK40117.1"/>
    </source>
</evidence>
<protein>
    <submittedName>
        <fullName evidence="2 3">Acetyltransferase</fullName>
        <ecNumber evidence="2">2.3.1.-</ecNumber>
    </submittedName>
</protein>
<dbReference type="GO" id="GO:0016747">
    <property type="term" value="F:acyltransferase activity, transferring groups other than amino-acyl groups"/>
    <property type="evidence" value="ECO:0007669"/>
    <property type="project" value="InterPro"/>
</dbReference>
<dbReference type="InterPro" id="IPR016181">
    <property type="entry name" value="Acyl_CoA_acyltransferase"/>
</dbReference>
<dbReference type="InterPro" id="IPR000182">
    <property type="entry name" value="GNAT_dom"/>
</dbReference>
<keyword evidence="4" id="KW-1185">Reference proteome</keyword>
<accession>A0A7G8T926</accession>
<dbReference type="Pfam" id="PF00583">
    <property type="entry name" value="Acetyltransf_1"/>
    <property type="match status" value="1"/>
</dbReference>
<dbReference type="EMBL" id="CP060286">
    <property type="protein sequence ID" value="QNK40117.1"/>
    <property type="molecule type" value="Genomic_DNA"/>
</dbReference>